<dbReference type="AlphaFoldDB" id="A0AAD4PVY7"/>
<dbReference type="Proteomes" id="UP001201262">
    <property type="component" value="Unassembled WGS sequence"/>
</dbReference>
<comment type="caution">
    <text evidence="1">The sequence shown here is derived from an EMBL/GenBank/DDBJ whole genome shotgun (WGS) entry which is preliminary data.</text>
</comment>
<feature type="non-terminal residue" evidence="1">
    <location>
        <position position="238"/>
    </location>
</feature>
<accession>A0AAD4PVY7</accession>
<dbReference type="GeneID" id="70252542"/>
<name>A0AAD4PVY7_9EURO</name>
<dbReference type="EMBL" id="JAJTJA010000011">
    <property type="protein sequence ID" value="KAH8691933.1"/>
    <property type="molecule type" value="Genomic_DNA"/>
</dbReference>
<sequence length="238" mass="26708">MTDTPLVVDVIGLETPAHHLNMCPQLAETEGDVMRDFDQNIIVPVELAFSGSSALSKPNPNAAPIHGAPKLWSRSLVGSSESGSSTKTVDYQMMMSHREPSLELPCMIGELKKPQVIKLSQWLFNPEYPADGKTTRLQQELRGYAYKYQCPQVFLFDTRTLVIVQFRASSVQDIREEDCPVDCCVIPWKRLEPDQCSIPYALYRLASWGYIRLSGTLECKYEAPGECSWARKSLSLDG</sequence>
<evidence type="ECO:0000313" key="1">
    <source>
        <dbReference type="EMBL" id="KAH8691933.1"/>
    </source>
</evidence>
<proteinExistence type="predicted"/>
<dbReference type="RefSeq" id="XP_046067930.1">
    <property type="nucleotide sequence ID" value="XM_046222255.1"/>
</dbReference>
<protein>
    <submittedName>
        <fullName evidence="1">Uncharacterized protein</fullName>
    </submittedName>
</protein>
<keyword evidence="2" id="KW-1185">Reference proteome</keyword>
<reference evidence="1" key="1">
    <citation type="submission" date="2021-12" db="EMBL/GenBank/DDBJ databases">
        <title>Convergent genome expansion in fungi linked to evolution of root-endophyte symbiosis.</title>
        <authorList>
            <consortium name="DOE Joint Genome Institute"/>
            <person name="Ke Y.-H."/>
            <person name="Bonito G."/>
            <person name="Liao H.-L."/>
            <person name="Looney B."/>
            <person name="Rojas-Flechas A."/>
            <person name="Nash J."/>
            <person name="Hameed K."/>
            <person name="Schadt C."/>
            <person name="Martin F."/>
            <person name="Crous P.W."/>
            <person name="Miettinen O."/>
            <person name="Magnuson J.K."/>
            <person name="Labbe J."/>
            <person name="Jacobson D."/>
            <person name="Doktycz M.J."/>
            <person name="Veneault-Fourrey C."/>
            <person name="Kuo A."/>
            <person name="Mondo S."/>
            <person name="Calhoun S."/>
            <person name="Riley R."/>
            <person name="Ohm R."/>
            <person name="LaButti K."/>
            <person name="Andreopoulos B."/>
            <person name="Pangilinan J."/>
            <person name="Nolan M."/>
            <person name="Tritt A."/>
            <person name="Clum A."/>
            <person name="Lipzen A."/>
            <person name="Daum C."/>
            <person name="Barry K."/>
            <person name="Grigoriev I.V."/>
            <person name="Vilgalys R."/>
        </authorList>
    </citation>
    <scope>NUCLEOTIDE SEQUENCE</scope>
    <source>
        <strain evidence="1">PMI_201</strain>
    </source>
</reference>
<organism evidence="1 2">
    <name type="scientific">Talaromyces proteolyticus</name>
    <dbReference type="NCBI Taxonomy" id="1131652"/>
    <lineage>
        <taxon>Eukaryota</taxon>
        <taxon>Fungi</taxon>
        <taxon>Dikarya</taxon>
        <taxon>Ascomycota</taxon>
        <taxon>Pezizomycotina</taxon>
        <taxon>Eurotiomycetes</taxon>
        <taxon>Eurotiomycetidae</taxon>
        <taxon>Eurotiales</taxon>
        <taxon>Trichocomaceae</taxon>
        <taxon>Talaromyces</taxon>
        <taxon>Talaromyces sect. Bacilispori</taxon>
    </lineage>
</organism>
<evidence type="ECO:0000313" key="2">
    <source>
        <dbReference type="Proteomes" id="UP001201262"/>
    </source>
</evidence>
<gene>
    <name evidence="1" type="ORF">BGW36DRAFT_464533</name>
</gene>